<evidence type="ECO:0000313" key="1">
    <source>
        <dbReference type="EMBL" id="NEV94642.1"/>
    </source>
</evidence>
<gene>
    <name evidence="1" type="ORF">G3567_10850</name>
</gene>
<organism evidence="1 2">
    <name type="scientific">Psychroflexus aurantiacus</name>
    <dbReference type="NCBI Taxonomy" id="2709310"/>
    <lineage>
        <taxon>Bacteria</taxon>
        <taxon>Pseudomonadati</taxon>
        <taxon>Bacteroidota</taxon>
        <taxon>Flavobacteriia</taxon>
        <taxon>Flavobacteriales</taxon>
        <taxon>Flavobacteriaceae</taxon>
        <taxon>Psychroflexus</taxon>
    </lineage>
</organism>
<keyword evidence="2" id="KW-1185">Reference proteome</keyword>
<comment type="caution">
    <text evidence="1">The sequence shown here is derived from an EMBL/GenBank/DDBJ whole genome shotgun (WGS) entry which is preliminary data.</text>
</comment>
<evidence type="ECO:0000313" key="2">
    <source>
        <dbReference type="Proteomes" id="UP000478505"/>
    </source>
</evidence>
<proteinExistence type="predicted"/>
<accession>A0A6B3R2R9</accession>
<dbReference type="EMBL" id="JAAIKD010000005">
    <property type="protein sequence ID" value="NEV94642.1"/>
    <property type="molecule type" value="Genomic_DNA"/>
</dbReference>
<dbReference type="AlphaFoldDB" id="A0A6B3R2R9"/>
<dbReference type="RefSeq" id="WP_164005345.1">
    <property type="nucleotide sequence ID" value="NZ_JAAIKD010000005.1"/>
</dbReference>
<reference evidence="1 2" key="1">
    <citation type="submission" date="2020-02" db="EMBL/GenBank/DDBJ databases">
        <title>Flavobacteriaceae Psychroflexus bacterium YR1-1, complete genome.</title>
        <authorList>
            <person name="Li Y."/>
            <person name="Wu S."/>
        </authorList>
    </citation>
    <scope>NUCLEOTIDE SEQUENCE [LARGE SCALE GENOMIC DNA]</scope>
    <source>
        <strain evidence="1 2">YR1-1</strain>
    </source>
</reference>
<dbReference type="Proteomes" id="UP000478505">
    <property type="component" value="Unassembled WGS sequence"/>
</dbReference>
<sequence length="172" mass="19698">MKTFLNLIFAGILISVNAQSVELNDIRLNGNIPFQININELKSLAKQIDSIKLIPELMDMSIADSIIYIGKTHFEFYKVSQKCELSVVYFDEKITELNIGKLTLSNKTTEKDISEYFKSDCSSTNFIDIYGETEKYITCGIPLTLNGKMTDNRLLFFFLNGKLKRIDLWEPS</sequence>
<name>A0A6B3R2R9_9FLAO</name>
<protein>
    <submittedName>
        <fullName evidence="1">Uncharacterized protein</fullName>
    </submittedName>
</protein>